<proteinExistence type="predicted"/>
<dbReference type="Gene3D" id="3.30.980.10">
    <property type="entry name" value="Threonyl-trna Synthetase, Chain A, domain 2"/>
    <property type="match status" value="1"/>
</dbReference>
<dbReference type="InterPro" id="IPR004095">
    <property type="entry name" value="TGS"/>
</dbReference>
<keyword evidence="2" id="KW-0418">Kinase</keyword>
<dbReference type="STRING" id="1527.SAMN04489757_10978"/>
<dbReference type="CDD" id="cd01667">
    <property type="entry name" value="TGS_ThrRS"/>
    <property type="match status" value="1"/>
</dbReference>
<name>A0A1I5EI04_9FIRM</name>
<evidence type="ECO:0000259" key="1">
    <source>
        <dbReference type="PROSITE" id="PS51880"/>
    </source>
</evidence>
<feature type="domain" description="TGS" evidence="1">
    <location>
        <begin position="1"/>
        <end position="63"/>
    </location>
</feature>
<dbReference type="InterPro" id="IPR027417">
    <property type="entry name" value="P-loop_NTPase"/>
</dbReference>
<dbReference type="SUPFAM" id="SSF81271">
    <property type="entry name" value="TGS-like"/>
    <property type="match status" value="1"/>
</dbReference>
<dbReference type="PROSITE" id="PS51880">
    <property type="entry name" value="TGS"/>
    <property type="match status" value="1"/>
</dbReference>
<evidence type="ECO:0000313" key="3">
    <source>
        <dbReference type="Proteomes" id="UP000198806"/>
    </source>
</evidence>
<gene>
    <name evidence="2" type="ORF">SAMN04489757_10978</name>
</gene>
<dbReference type="RefSeq" id="WP_091685648.1">
    <property type="nucleotide sequence ID" value="NZ_BAABFM010000073.1"/>
</dbReference>
<evidence type="ECO:0000313" key="2">
    <source>
        <dbReference type="EMBL" id="SFO11152.1"/>
    </source>
</evidence>
<protein>
    <submittedName>
        <fullName evidence="2">Uridine kinase</fullName>
    </submittedName>
</protein>
<dbReference type="SUPFAM" id="SSF52540">
    <property type="entry name" value="P-loop containing nucleoside triphosphate hydrolases"/>
    <property type="match status" value="1"/>
</dbReference>
<dbReference type="Gene3D" id="3.10.20.30">
    <property type="match status" value="1"/>
</dbReference>
<dbReference type="Proteomes" id="UP000198806">
    <property type="component" value="Unassembled WGS sequence"/>
</dbReference>
<dbReference type="InterPro" id="IPR018163">
    <property type="entry name" value="Thr/Ala-tRNA-synth_IIc_edit"/>
</dbReference>
<keyword evidence="2" id="KW-0808">Transferase</keyword>
<dbReference type="CDD" id="cd02028">
    <property type="entry name" value="UMPK_like"/>
    <property type="match status" value="1"/>
</dbReference>
<dbReference type="Pfam" id="PF00485">
    <property type="entry name" value="PRK"/>
    <property type="match status" value="1"/>
</dbReference>
<dbReference type="InterPro" id="IPR012676">
    <property type="entry name" value="TGS-like"/>
</dbReference>
<dbReference type="GO" id="GO:0005524">
    <property type="term" value="F:ATP binding"/>
    <property type="evidence" value="ECO:0007669"/>
    <property type="project" value="InterPro"/>
</dbReference>
<organism evidence="2 3">
    <name type="scientific">Anaerocolumna aminovalerica</name>
    <dbReference type="NCBI Taxonomy" id="1527"/>
    <lineage>
        <taxon>Bacteria</taxon>
        <taxon>Bacillati</taxon>
        <taxon>Bacillota</taxon>
        <taxon>Clostridia</taxon>
        <taxon>Lachnospirales</taxon>
        <taxon>Lachnospiraceae</taxon>
        <taxon>Anaerocolumna</taxon>
    </lineage>
</organism>
<dbReference type="EMBL" id="FOWD01000009">
    <property type="protein sequence ID" value="SFO11152.1"/>
    <property type="molecule type" value="Genomic_DNA"/>
</dbReference>
<dbReference type="SUPFAM" id="SSF55186">
    <property type="entry name" value="ThrRS/AlaRS common domain"/>
    <property type="match status" value="1"/>
</dbReference>
<dbReference type="AlphaFoldDB" id="A0A1I5EI04"/>
<accession>A0A1I5EI04</accession>
<sequence length="554" mass="63619">MENTVKIEINGHIKEYPQGISLLEVSKEFQKDYNADIILASVGNRLRELSKTVEQDCTVTFLTTKDDAGHKTYVRGITLVMLKALYNVVGADKIKRAAVEYSLGNGLYCTIEMMVPMTEELCSRIKERMEAIVREDYPIIKKSVGTDEAIELFNRYRMYDKERLFQYRRVSKTNIYNLEGFEDYYYGYMPPSTGMLKYFDLFPYDEGAILLLPRKQNPKEIEPFKPLDKLFHTLKESNQWAKTMEVDTVGALNDIIVEGNIHELILTQEALQEMKIGEIAQQIKEAGDKKFVMIAGPSSSGKTTFSHRLSIQLKTHGLTPHPIAVDDYFVERDNTPLDEEGNPNFESLYAIDLERFNKDMTNLLEGKTVELPSFNFKTGHREYKGNYKTLGPNDILVIEGIHGLNDKLSYSLPRESKFKIYISALTSLNIDEHNRIPTTDLRLIRRMVRDARTRGASGQRTISMWPSVRRGEEENIFPFQEDVDVMFNSALIYELAILKQYAEPILFGIDRNSEEFMEAKRLLKFLDYFLGVSSEAVPQNSILKEFVGGSCFKV</sequence>
<dbReference type="PANTHER" id="PTHR10285">
    <property type="entry name" value="URIDINE KINASE"/>
    <property type="match status" value="1"/>
</dbReference>
<reference evidence="2 3" key="1">
    <citation type="submission" date="2016-10" db="EMBL/GenBank/DDBJ databases">
        <authorList>
            <person name="de Groot N.N."/>
        </authorList>
    </citation>
    <scope>NUCLEOTIDE SEQUENCE [LARGE SCALE GENOMIC DNA]</scope>
    <source>
        <strain evidence="2 3">DSM 1283</strain>
    </source>
</reference>
<keyword evidence="3" id="KW-1185">Reference proteome</keyword>
<dbReference type="OrthoDB" id="9764644at2"/>
<dbReference type="GO" id="GO:0016301">
    <property type="term" value="F:kinase activity"/>
    <property type="evidence" value="ECO:0007669"/>
    <property type="project" value="UniProtKB-KW"/>
</dbReference>
<dbReference type="InterPro" id="IPR006083">
    <property type="entry name" value="PRK/URK"/>
</dbReference>
<dbReference type="Gene3D" id="3.40.50.300">
    <property type="entry name" value="P-loop containing nucleotide triphosphate hydrolases"/>
    <property type="match status" value="1"/>
</dbReference>
<dbReference type="InterPro" id="IPR012675">
    <property type="entry name" value="Beta-grasp_dom_sf"/>
</dbReference>